<sequence length="297" mass="31669">MPAGRGGAQEALTLFGAAPRPDDGNKQGRPLQVTTNLFRAHINCRALENIQQLDVKIEPIEDPSAARRPGAGPRRESLPVRLNIEVLQHGLRTAAQQQLQGITDQFANFIVYDGRAIAYTAFALPAEAIEFETELPPKADLPAVPGAPGAASAPPRRAPGAAPAAASAPATAPRSDRRFRIKLAFARNIDIGLVLDSCRGDRRAIMATAANPQELVQDGIQAIDILLRMGLKARYQSGTTTNAARKFYDPTKPIHISQGAQIWPGFFQSARPCAAGLVVNLDPAYSAFVGGGPFIEV</sequence>
<dbReference type="AlphaFoldDB" id="M9M5H8"/>
<dbReference type="SMART" id="SM01163">
    <property type="entry name" value="DUF1785"/>
    <property type="match status" value="1"/>
</dbReference>
<dbReference type="Proteomes" id="UP000011976">
    <property type="component" value="Unassembled WGS sequence"/>
</dbReference>
<dbReference type="EMBL" id="DF196784">
    <property type="protein sequence ID" value="GAC75805.1"/>
    <property type="molecule type" value="Genomic_DNA"/>
</dbReference>
<gene>
    <name evidence="3" type="ORF">PANT_18d00075</name>
</gene>
<feature type="compositionally biased region" description="Low complexity" evidence="1">
    <location>
        <begin position="142"/>
        <end position="173"/>
    </location>
</feature>
<accession>M9M5H8</accession>
<proteinExistence type="predicted"/>
<feature type="region of interest" description="Disordered" evidence="1">
    <location>
        <begin position="140"/>
        <end position="173"/>
    </location>
</feature>
<evidence type="ECO:0000256" key="1">
    <source>
        <dbReference type="SAM" id="MobiDB-lite"/>
    </source>
</evidence>
<evidence type="ECO:0000259" key="2">
    <source>
        <dbReference type="SMART" id="SM01163"/>
    </source>
</evidence>
<dbReference type="Pfam" id="PF16486">
    <property type="entry name" value="ArgoN"/>
    <property type="match status" value="1"/>
</dbReference>
<dbReference type="InterPro" id="IPR014811">
    <property type="entry name" value="ArgoL1"/>
</dbReference>
<dbReference type="PANTHER" id="PTHR22891">
    <property type="entry name" value="EUKARYOTIC TRANSLATION INITIATION FACTOR 2C"/>
    <property type="match status" value="1"/>
</dbReference>
<evidence type="ECO:0000313" key="4">
    <source>
        <dbReference type="Proteomes" id="UP000011976"/>
    </source>
</evidence>
<protein>
    <recommendedName>
        <fullName evidence="2">Argonaute linker 1 domain-containing protein</fullName>
    </recommendedName>
</protein>
<feature type="domain" description="Argonaute linker 1" evidence="2">
    <location>
        <begin position="241"/>
        <end position="291"/>
    </location>
</feature>
<evidence type="ECO:0000313" key="3">
    <source>
        <dbReference type="EMBL" id="GAC75805.1"/>
    </source>
</evidence>
<dbReference type="InterPro" id="IPR032474">
    <property type="entry name" value="Argonaute_N"/>
</dbReference>
<feature type="non-terminal residue" evidence="3">
    <location>
        <position position="297"/>
    </location>
</feature>
<dbReference type="Pfam" id="PF08699">
    <property type="entry name" value="ArgoL1"/>
    <property type="match status" value="1"/>
</dbReference>
<name>M9M5H8_PSEA3</name>
<dbReference type="SUPFAM" id="SSF101690">
    <property type="entry name" value="PAZ domain"/>
    <property type="match status" value="1"/>
</dbReference>
<organism evidence="3 4">
    <name type="scientific">Pseudozyma antarctica (strain T-34)</name>
    <name type="common">Yeast</name>
    <name type="synonym">Candida antarctica</name>
    <dbReference type="NCBI Taxonomy" id="1151754"/>
    <lineage>
        <taxon>Eukaryota</taxon>
        <taxon>Fungi</taxon>
        <taxon>Dikarya</taxon>
        <taxon>Basidiomycota</taxon>
        <taxon>Ustilaginomycotina</taxon>
        <taxon>Ustilaginomycetes</taxon>
        <taxon>Ustilaginales</taxon>
        <taxon>Ustilaginaceae</taxon>
        <taxon>Moesziomyces</taxon>
    </lineage>
</organism>
<dbReference type="InterPro" id="IPR036085">
    <property type="entry name" value="PAZ_dom_sf"/>
</dbReference>
<reference evidence="4" key="1">
    <citation type="journal article" date="2013" name="Genome Announc.">
        <title>Genome sequence of the basidiomycetous yeast Pseudozyma antarctica T-34, a producer of the glycolipid biosurfactants mannosylerythritol lipids.</title>
        <authorList>
            <person name="Morita T."/>
            <person name="Koike H."/>
            <person name="Koyama Y."/>
            <person name="Hagiwara H."/>
            <person name="Ito E."/>
            <person name="Fukuoka T."/>
            <person name="Imura T."/>
            <person name="Machida M."/>
            <person name="Kitamoto D."/>
        </authorList>
    </citation>
    <scope>NUCLEOTIDE SEQUENCE [LARGE SCALE GENOMIC DNA]</scope>
    <source>
        <strain evidence="4">T-34</strain>
    </source>
</reference>